<accession>A0A517KZ60</accession>
<reference evidence="2 3" key="1">
    <citation type="submission" date="2019-07" db="EMBL/GenBank/DDBJ databases">
        <title>Finished genome of Venturia effusa.</title>
        <authorList>
            <person name="Young C.A."/>
            <person name="Cox M.P."/>
            <person name="Ganley A.R.D."/>
            <person name="David W.J."/>
        </authorList>
    </citation>
    <scope>NUCLEOTIDE SEQUENCE [LARGE SCALE GENOMIC DNA]</scope>
    <source>
        <strain evidence="3">albino</strain>
    </source>
</reference>
<sequence length="113" mass="12462">MPPETTLEFTTVGPLGLQRRFTTLLARLSPRGPKIHLGIGNIQRADEGNYTALDKYRRWAQGSTLYVGGNEGSVNSNAPGVWHAVMDHIVQRSARQRGRSPPAQKAIKARNTQ</sequence>
<dbReference type="EMBL" id="CP042186">
    <property type="protein sequence ID" value="QDS68672.1"/>
    <property type="molecule type" value="Genomic_DNA"/>
</dbReference>
<proteinExistence type="predicted"/>
<protein>
    <submittedName>
        <fullName evidence="2">Uncharacterized protein</fullName>
    </submittedName>
</protein>
<organism evidence="2 3">
    <name type="scientific">Venturia effusa</name>
    <dbReference type="NCBI Taxonomy" id="50376"/>
    <lineage>
        <taxon>Eukaryota</taxon>
        <taxon>Fungi</taxon>
        <taxon>Dikarya</taxon>
        <taxon>Ascomycota</taxon>
        <taxon>Pezizomycotina</taxon>
        <taxon>Dothideomycetes</taxon>
        <taxon>Pleosporomycetidae</taxon>
        <taxon>Venturiales</taxon>
        <taxon>Venturiaceae</taxon>
        <taxon>Venturia</taxon>
    </lineage>
</organism>
<name>A0A517KZ60_9PEZI</name>
<gene>
    <name evidence="2" type="ORF">FKW77_002136</name>
</gene>
<dbReference type="AlphaFoldDB" id="A0A517KZ60"/>
<evidence type="ECO:0000313" key="3">
    <source>
        <dbReference type="Proteomes" id="UP000316270"/>
    </source>
</evidence>
<evidence type="ECO:0000256" key="1">
    <source>
        <dbReference type="SAM" id="MobiDB-lite"/>
    </source>
</evidence>
<dbReference type="Proteomes" id="UP000316270">
    <property type="component" value="Chromosome 2"/>
</dbReference>
<feature type="region of interest" description="Disordered" evidence="1">
    <location>
        <begin position="93"/>
        <end position="113"/>
    </location>
</feature>
<keyword evidence="3" id="KW-1185">Reference proteome</keyword>
<evidence type="ECO:0000313" key="2">
    <source>
        <dbReference type="EMBL" id="QDS68672.1"/>
    </source>
</evidence>